<evidence type="ECO:0000259" key="7">
    <source>
        <dbReference type="Pfam" id="PF22770"/>
    </source>
</evidence>
<organism evidence="8">
    <name type="scientific">Daphnia longispina</name>
    <dbReference type="NCBI Taxonomy" id="42846"/>
    <lineage>
        <taxon>Eukaryota</taxon>
        <taxon>Metazoa</taxon>
        <taxon>Ecdysozoa</taxon>
        <taxon>Arthropoda</taxon>
        <taxon>Crustacea</taxon>
        <taxon>Branchiopoda</taxon>
        <taxon>Diplostraca</taxon>
        <taxon>Cladocera</taxon>
        <taxon>Anomopoda</taxon>
        <taxon>Daphniidae</taxon>
        <taxon>Daphnia</taxon>
    </lineage>
</organism>
<evidence type="ECO:0000259" key="6">
    <source>
        <dbReference type="Pfam" id="PF08170"/>
    </source>
</evidence>
<dbReference type="AlphaFoldDB" id="A0A4Y7M4J1"/>
<evidence type="ECO:0000259" key="5">
    <source>
        <dbReference type="Pfam" id="PF06978"/>
    </source>
</evidence>
<dbReference type="GO" id="GO:0001682">
    <property type="term" value="P:tRNA 5'-leader removal"/>
    <property type="evidence" value="ECO:0007669"/>
    <property type="project" value="InterPro"/>
</dbReference>
<dbReference type="Pfam" id="PF22770">
    <property type="entry name" value="POP1_C"/>
    <property type="match status" value="1"/>
</dbReference>
<feature type="domain" description="POPLD" evidence="6">
    <location>
        <begin position="410"/>
        <end position="501"/>
    </location>
</feature>
<proteinExistence type="evidence at transcript level"/>
<dbReference type="PANTHER" id="PTHR22731:SF3">
    <property type="entry name" value="RIBONUCLEASES P_MRP PROTEIN SUBUNIT POP1"/>
    <property type="match status" value="1"/>
</dbReference>
<dbReference type="SUPFAM" id="SSF103025">
    <property type="entry name" value="Folate-binding domain"/>
    <property type="match status" value="1"/>
</dbReference>
<name>A0A4Y7M4J1_9CRUS</name>
<dbReference type="InterPro" id="IPR055079">
    <property type="entry name" value="POP1_C"/>
</dbReference>
<keyword evidence="2" id="KW-0819">tRNA processing</keyword>
<keyword evidence="3" id="KW-0539">Nucleus</keyword>
<feature type="compositionally biased region" description="Basic residues" evidence="4">
    <location>
        <begin position="87"/>
        <end position="98"/>
    </location>
</feature>
<dbReference type="Pfam" id="PF06978">
    <property type="entry name" value="POP1_N"/>
    <property type="match status" value="2"/>
</dbReference>
<protein>
    <submittedName>
        <fullName evidence="8">EOG090X07PD</fullName>
    </submittedName>
</protein>
<evidence type="ECO:0000313" key="8">
    <source>
        <dbReference type="EMBL" id="SVE76438.1"/>
    </source>
</evidence>
<dbReference type="InterPro" id="IPR012590">
    <property type="entry name" value="POPLD_dom"/>
</dbReference>
<accession>A0A4Y7M4J1</accession>
<dbReference type="Pfam" id="PF08170">
    <property type="entry name" value="POPLD"/>
    <property type="match status" value="1"/>
</dbReference>
<dbReference type="PANTHER" id="PTHR22731">
    <property type="entry name" value="RIBONUCLEASES P/MRP PROTEIN SUBUNIT POP1"/>
    <property type="match status" value="1"/>
</dbReference>
<evidence type="ECO:0000256" key="1">
    <source>
        <dbReference type="ARBA" id="ARBA00004123"/>
    </source>
</evidence>
<evidence type="ECO:0000256" key="4">
    <source>
        <dbReference type="SAM" id="MobiDB-lite"/>
    </source>
</evidence>
<feature type="domain" description="Pop1 N-terminal" evidence="5">
    <location>
        <begin position="103"/>
        <end position="169"/>
    </location>
</feature>
<evidence type="ECO:0000256" key="2">
    <source>
        <dbReference type="ARBA" id="ARBA00022694"/>
    </source>
</evidence>
<dbReference type="GO" id="GO:0000172">
    <property type="term" value="C:ribonuclease MRP complex"/>
    <property type="evidence" value="ECO:0007669"/>
    <property type="project" value="InterPro"/>
</dbReference>
<dbReference type="GO" id="GO:0005655">
    <property type="term" value="C:nucleolar ribonuclease P complex"/>
    <property type="evidence" value="ECO:0007669"/>
    <property type="project" value="InterPro"/>
</dbReference>
<dbReference type="EMBL" id="LR006819">
    <property type="protein sequence ID" value="SVE76438.1"/>
    <property type="molecule type" value="mRNA"/>
</dbReference>
<comment type="subcellular location">
    <subcellularLocation>
        <location evidence="1">Nucleus</location>
    </subcellularLocation>
</comment>
<feature type="domain" description="POP1 C-terminal" evidence="7">
    <location>
        <begin position="545"/>
        <end position="704"/>
    </location>
</feature>
<reference evidence="8" key="1">
    <citation type="submission" date="2018-08" db="EMBL/GenBank/DDBJ databases">
        <authorList>
            <person name="Cornetti L."/>
        </authorList>
    </citation>
    <scope>NUCLEOTIDE SEQUENCE</scope>
    <source>
        <strain evidence="8">FI-G-95-1_INB4-1</strain>
    </source>
</reference>
<feature type="region of interest" description="Disordered" evidence="4">
    <location>
        <begin position="70"/>
        <end position="98"/>
    </location>
</feature>
<dbReference type="InterPro" id="IPR009723">
    <property type="entry name" value="Pop1_N"/>
</dbReference>
<feature type="domain" description="Pop1 N-terminal" evidence="5">
    <location>
        <begin position="21"/>
        <end position="95"/>
    </location>
</feature>
<evidence type="ECO:0000256" key="3">
    <source>
        <dbReference type="ARBA" id="ARBA00023242"/>
    </source>
</evidence>
<dbReference type="InterPro" id="IPR039182">
    <property type="entry name" value="Pop1"/>
</dbReference>
<gene>
    <name evidence="8" type="primary">EOG090X07PD</name>
</gene>
<sequence length="706" mass="80176">MNEERNKMIGNVPSDLSIVRFSSVRAQEIVALTKMIENPQTTKLIFQKLPCHMRRRAMSHNPNRMPRALREAHKAQMAKSGPATQPKRPRRKYRRRPSRLLEEYKKRSSKVSWLETHLWHAKRFHMTIKWGYRLPERSCARSHRFCYRSVAEHCLLMDISYLCCVEIQGPQDEIVHGLISLCDPKNGPTFGASAFLKGNREGRVIVYKRNSFSNGPIGLVTFLWCNGGTPDMRTLWIWSHPAFYEQFLCELNSIFESDTESLSQHVGVKITLNKGKLNRFRLRGPTAHSVVSSLFDEKTRSTSSLSQSPGFVTNVEVRDPRMILAQSRNKQCRSTGGSGEIVGLSQSKLWDTSVRDQITCVRTTLPDHIINNRRSQLLVPGSELPVQPEEIPIPILIVNASHESSDFVPGCDVIFPAGWATAFWLALIYSGGHAGGLKDAGSMNFEYGICRDLCLEIDSEAGKATVIERKMKLMEEYFRKPPKTRTNFIKLATPFPFIVDWDRLSIDWIGESESGFTVLRDKKMLSTLCEKKQNVLPDVVLSQPYLVPVTVRVKHGSPQEFSMICLPSADDKVNSIINEPIHQDPCAKERKMLRQQHSSLLKNLAKKRKEFRDKEDKTEDFSSATAIAIHKEKMRSLWLPSSCNLKTSFARPVMGFITQGDFGLSEGKGIGRGFIVIHAISQIPLSRVLVRNPGTNLYMWAEITFE</sequence>